<proteinExistence type="predicted"/>
<comment type="caution">
    <text evidence="3">The sequence shown here is derived from an EMBL/GenBank/DDBJ whole genome shotgun (WGS) entry which is preliminary data.</text>
</comment>
<protein>
    <recommendedName>
        <fullName evidence="2">DUF3741 domain-containing protein</fullName>
    </recommendedName>
</protein>
<dbReference type="InterPro" id="IPR022212">
    <property type="entry name" value="DUF3741"/>
</dbReference>
<sequence length="257" mass="29186">MGRRLDRQDSDIEFQRHIPGCMGSMLHILDYSHRHSVKKMSPRRKHRRGKHSISYNKGYPTDTISGKARIKALIAKEMSARSWLQRTHSFHHIGPSDGLGGISTDWTNPIIILQKSADPATSGLQIPSTNKLQRKCHTQWKYSLPDIMSDKGCLKQHLLSAKQEFSTENGDKLMNNSLNENLSDVKQLDRGISSHQFMECVDVLELFKVNKKLFLEILQDPDVQAAKNFHVQLNSNKKVGLKKSVSFPLADSQALNF</sequence>
<dbReference type="PANTHER" id="PTHR47071">
    <property type="entry name" value="PROTEIN TRM32"/>
    <property type="match status" value="1"/>
</dbReference>
<evidence type="ECO:0000256" key="1">
    <source>
        <dbReference type="SAM" id="MobiDB-lite"/>
    </source>
</evidence>
<accession>A0A6A6LH66</accession>
<dbReference type="InterPro" id="IPR044257">
    <property type="entry name" value="TRM32-like"/>
</dbReference>
<evidence type="ECO:0000259" key="2">
    <source>
        <dbReference type="Pfam" id="PF12552"/>
    </source>
</evidence>
<feature type="compositionally biased region" description="Basic residues" evidence="1">
    <location>
        <begin position="35"/>
        <end position="51"/>
    </location>
</feature>
<evidence type="ECO:0000313" key="3">
    <source>
        <dbReference type="EMBL" id="KAF2300354.1"/>
    </source>
</evidence>
<reference evidence="3 4" key="1">
    <citation type="journal article" date="2020" name="Mol. Plant">
        <title>The Chromosome-Based Rubber Tree Genome Provides New Insights into Spurge Genome Evolution and Rubber Biosynthesis.</title>
        <authorList>
            <person name="Liu J."/>
            <person name="Shi C."/>
            <person name="Shi C.C."/>
            <person name="Li W."/>
            <person name="Zhang Q.J."/>
            <person name="Zhang Y."/>
            <person name="Li K."/>
            <person name="Lu H.F."/>
            <person name="Shi C."/>
            <person name="Zhu S.T."/>
            <person name="Xiao Z.Y."/>
            <person name="Nan H."/>
            <person name="Yue Y."/>
            <person name="Zhu X.G."/>
            <person name="Wu Y."/>
            <person name="Hong X.N."/>
            <person name="Fan G.Y."/>
            <person name="Tong Y."/>
            <person name="Zhang D."/>
            <person name="Mao C.L."/>
            <person name="Liu Y.L."/>
            <person name="Hao S.J."/>
            <person name="Liu W.Q."/>
            <person name="Lv M.Q."/>
            <person name="Zhang H.B."/>
            <person name="Liu Y."/>
            <person name="Hu-Tang G.R."/>
            <person name="Wang J.P."/>
            <person name="Wang J.H."/>
            <person name="Sun Y.H."/>
            <person name="Ni S.B."/>
            <person name="Chen W.B."/>
            <person name="Zhang X.C."/>
            <person name="Jiao Y.N."/>
            <person name="Eichler E.E."/>
            <person name="Li G.H."/>
            <person name="Liu X."/>
            <person name="Gao L.Z."/>
        </authorList>
    </citation>
    <scope>NUCLEOTIDE SEQUENCE [LARGE SCALE GENOMIC DNA]</scope>
    <source>
        <strain evidence="4">cv. GT1</strain>
        <tissue evidence="3">Leaf</tissue>
    </source>
</reference>
<feature type="domain" description="DUF3741" evidence="2">
    <location>
        <begin position="180"/>
        <end position="222"/>
    </location>
</feature>
<keyword evidence="4" id="KW-1185">Reference proteome</keyword>
<dbReference type="AlphaFoldDB" id="A0A6A6LH66"/>
<dbReference type="Pfam" id="PF12552">
    <property type="entry name" value="DUF3741"/>
    <property type="match status" value="1"/>
</dbReference>
<gene>
    <name evidence="3" type="ORF">GH714_012336</name>
</gene>
<dbReference type="EMBL" id="JAAGAX010000010">
    <property type="protein sequence ID" value="KAF2300354.1"/>
    <property type="molecule type" value="Genomic_DNA"/>
</dbReference>
<name>A0A6A6LH66_HEVBR</name>
<feature type="region of interest" description="Disordered" evidence="1">
    <location>
        <begin position="35"/>
        <end position="58"/>
    </location>
</feature>
<evidence type="ECO:0000313" key="4">
    <source>
        <dbReference type="Proteomes" id="UP000467840"/>
    </source>
</evidence>
<organism evidence="3 4">
    <name type="scientific">Hevea brasiliensis</name>
    <name type="common">Para rubber tree</name>
    <name type="synonym">Siphonia brasiliensis</name>
    <dbReference type="NCBI Taxonomy" id="3981"/>
    <lineage>
        <taxon>Eukaryota</taxon>
        <taxon>Viridiplantae</taxon>
        <taxon>Streptophyta</taxon>
        <taxon>Embryophyta</taxon>
        <taxon>Tracheophyta</taxon>
        <taxon>Spermatophyta</taxon>
        <taxon>Magnoliopsida</taxon>
        <taxon>eudicotyledons</taxon>
        <taxon>Gunneridae</taxon>
        <taxon>Pentapetalae</taxon>
        <taxon>rosids</taxon>
        <taxon>fabids</taxon>
        <taxon>Malpighiales</taxon>
        <taxon>Euphorbiaceae</taxon>
        <taxon>Crotonoideae</taxon>
        <taxon>Micrandreae</taxon>
        <taxon>Hevea</taxon>
    </lineage>
</organism>
<dbReference type="Proteomes" id="UP000467840">
    <property type="component" value="Chromosome 4"/>
</dbReference>
<dbReference type="PANTHER" id="PTHR47071:SF2">
    <property type="entry name" value="PROTEIN TRM32"/>
    <property type="match status" value="1"/>
</dbReference>